<evidence type="ECO:0000313" key="2">
    <source>
        <dbReference type="EMBL" id="MEU0156726.1"/>
    </source>
</evidence>
<dbReference type="RefSeq" id="WP_355668217.1">
    <property type="nucleotide sequence ID" value="NZ_JBEXRX010000223.1"/>
</dbReference>
<evidence type="ECO:0008006" key="4">
    <source>
        <dbReference type="Google" id="ProtNLM"/>
    </source>
</evidence>
<organism evidence="2 3">
    <name type="scientific">Micromonospora fulviviridis</name>
    <dbReference type="NCBI Taxonomy" id="47860"/>
    <lineage>
        <taxon>Bacteria</taxon>
        <taxon>Bacillati</taxon>
        <taxon>Actinomycetota</taxon>
        <taxon>Actinomycetes</taxon>
        <taxon>Micromonosporales</taxon>
        <taxon>Micromonosporaceae</taxon>
        <taxon>Micromonospora</taxon>
    </lineage>
</organism>
<proteinExistence type="predicted"/>
<dbReference type="Proteomes" id="UP001550348">
    <property type="component" value="Unassembled WGS sequence"/>
</dbReference>
<dbReference type="EMBL" id="JBEXRX010000223">
    <property type="protein sequence ID" value="MEU0156726.1"/>
    <property type="molecule type" value="Genomic_DNA"/>
</dbReference>
<gene>
    <name evidence="2" type="ORF">ABZ071_33635</name>
</gene>
<comment type="caution">
    <text evidence="2">The sequence shown here is derived from an EMBL/GenBank/DDBJ whole genome shotgun (WGS) entry which is preliminary data.</text>
</comment>
<sequence>MRLNDLARQMRVDVSDLLTTARELGLDVVSPTSPVSADDEWTLRKTAVIPPQRSASPNQRPAPPGFRTAPPRPAPHRDRPRGPVPEPSDLAKVFLRREEAKTDTRYFNLPPRPVRIRYAEASAREWAKHWFTAQEAEQWLTANGGISASVAASLRDAGLTPDDATVRIRTPRGFVHKLPLAIRVSCGELSATEAAAELREMKARA</sequence>
<evidence type="ECO:0000313" key="3">
    <source>
        <dbReference type="Proteomes" id="UP001550348"/>
    </source>
</evidence>
<protein>
    <recommendedName>
        <fullName evidence="4">Translation initiation factor IF-2 N-terminal domain-containing protein</fullName>
    </recommendedName>
</protein>
<feature type="region of interest" description="Disordered" evidence="1">
    <location>
        <begin position="47"/>
        <end position="88"/>
    </location>
</feature>
<name>A0ABV2VVB3_9ACTN</name>
<accession>A0ABV2VVB3</accession>
<reference evidence="2 3" key="1">
    <citation type="submission" date="2024-06" db="EMBL/GenBank/DDBJ databases">
        <title>The Natural Products Discovery Center: Release of the First 8490 Sequenced Strains for Exploring Actinobacteria Biosynthetic Diversity.</title>
        <authorList>
            <person name="Kalkreuter E."/>
            <person name="Kautsar S.A."/>
            <person name="Yang D."/>
            <person name="Bader C.D."/>
            <person name="Teijaro C.N."/>
            <person name="Fluegel L."/>
            <person name="Davis C.M."/>
            <person name="Simpson J.R."/>
            <person name="Lauterbach L."/>
            <person name="Steele A.D."/>
            <person name="Gui C."/>
            <person name="Meng S."/>
            <person name="Li G."/>
            <person name="Viehrig K."/>
            <person name="Ye F."/>
            <person name="Su P."/>
            <person name="Kiefer A.F."/>
            <person name="Nichols A."/>
            <person name="Cepeda A.J."/>
            <person name="Yan W."/>
            <person name="Fan B."/>
            <person name="Jiang Y."/>
            <person name="Adhikari A."/>
            <person name="Zheng C.-J."/>
            <person name="Schuster L."/>
            <person name="Cowan T.M."/>
            <person name="Smanski M.J."/>
            <person name="Chevrette M.G."/>
            <person name="De Carvalho L.P.S."/>
            <person name="Shen B."/>
        </authorList>
    </citation>
    <scope>NUCLEOTIDE SEQUENCE [LARGE SCALE GENOMIC DNA]</scope>
    <source>
        <strain evidence="2 3">NPDC006286</strain>
    </source>
</reference>
<evidence type="ECO:0000256" key="1">
    <source>
        <dbReference type="SAM" id="MobiDB-lite"/>
    </source>
</evidence>
<keyword evidence="3" id="KW-1185">Reference proteome</keyword>